<dbReference type="GO" id="GO:0003700">
    <property type="term" value="F:DNA-binding transcription factor activity"/>
    <property type="evidence" value="ECO:0007669"/>
    <property type="project" value="TreeGrafter"/>
</dbReference>
<dbReference type="InterPro" id="IPR050109">
    <property type="entry name" value="HTH-type_TetR-like_transc_reg"/>
</dbReference>
<sequence length="219" mass="23596">MKAEPDRRPRADAARNIEHILCAAREVFARVGPDAPLDEVAKHAGLGVRTLHRHFPRKEDLVKATLDRALTQDFAHAITKANSTPNPLQALTSLIEETLTLVDRERPTLAAANNPSALTAAIAEPLLDTLTELTGKAQRAALIRPDLTPYDVHRLLGMLTSVLWGMAPGDQGWRRYVVLLLDALSPTATTPLPPASPLHPAGAGAECTPAWRTSASETP</sequence>
<evidence type="ECO:0000256" key="1">
    <source>
        <dbReference type="ARBA" id="ARBA00023015"/>
    </source>
</evidence>
<dbReference type="AlphaFoldDB" id="A0AA45L8T5"/>
<dbReference type="SUPFAM" id="SSF46689">
    <property type="entry name" value="Homeodomain-like"/>
    <property type="match status" value="1"/>
</dbReference>
<evidence type="ECO:0000256" key="3">
    <source>
        <dbReference type="ARBA" id="ARBA00023163"/>
    </source>
</evidence>
<evidence type="ECO:0000313" key="7">
    <source>
        <dbReference type="EMBL" id="QUF05451.1"/>
    </source>
</evidence>
<dbReference type="InterPro" id="IPR001647">
    <property type="entry name" value="HTH_TetR"/>
</dbReference>
<dbReference type="Proteomes" id="UP000677152">
    <property type="component" value="Chromosome"/>
</dbReference>
<evidence type="ECO:0000256" key="2">
    <source>
        <dbReference type="ARBA" id="ARBA00023125"/>
    </source>
</evidence>
<organism evidence="7 8">
    <name type="scientific">Actinosynnema pretiosum subsp. pretiosum</name>
    <dbReference type="NCBI Taxonomy" id="103721"/>
    <lineage>
        <taxon>Bacteria</taxon>
        <taxon>Bacillati</taxon>
        <taxon>Actinomycetota</taxon>
        <taxon>Actinomycetes</taxon>
        <taxon>Pseudonocardiales</taxon>
        <taxon>Pseudonocardiaceae</taxon>
        <taxon>Actinosynnema</taxon>
    </lineage>
</organism>
<dbReference type="PROSITE" id="PS50977">
    <property type="entry name" value="HTH_TETR_2"/>
    <property type="match status" value="1"/>
</dbReference>
<reference evidence="7" key="1">
    <citation type="submission" date="2021-04" db="EMBL/GenBank/DDBJ databases">
        <title>Genomic sequence of Actinosynnema pretiosum subsp. pretiosum ATCC 31280 (C-14919).</title>
        <authorList>
            <person name="Bai L."/>
            <person name="Wang X."/>
            <person name="Xiao Y."/>
        </authorList>
    </citation>
    <scope>NUCLEOTIDE SEQUENCE</scope>
    <source>
        <strain evidence="7">ATCC 31280</strain>
    </source>
</reference>
<name>A0AA45L8T5_9PSEU</name>
<feature type="region of interest" description="Disordered" evidence="5">
    <location>
        <begin position="191"/>
        <end position="219"/>
    </location>
</feature>
<feature type="domain" description="HTH tetR-type" evidence="6">
    <location>
        <begin position="14"/>
        <end position="73"/>
    </location>
</feature>
<dbReference type="PRINTS" id="PR00455">
    <property type="entry name" value="HTHTETR"/>
</dbReference>
<dbReference type="Pfam" id="PF00440">
    <property type="entry name" value="TetR_N"/>
    <property type="match status" value="1"/>
</dbReference>
<keyword evidence="1" id="KW-0805">Transcription regulation</keyword>
<dbReference type="GO" id="GO:0000976">
    <property type="term" value="F:transcription cis-regulatory region binding"/>
    <property type="evidence" value="ECO:0007669"/>
    <property type="project" value="TreeGrafter"/>
</dbReference>
<dbReference type="Gene3D" id="1.10.357.10">
    <property type="entry name" value="Tetracycline Repressor, domain 2"/>
    <property type="match status" value="1"/>
</dbReference>
<accession>A0AA45L8T5</accession>
<keyword evidence="3" id="KW-0804">Transcription</keyword>
<keyword evidence="2 4" id="KW-0238">DNA-binding</keyword>
<dbReference type="PANTHER" id="PTHR30055">
    <property type="entry name" value="HTH-TYPE TRANSCRIPTIONAL REGULATOR RUTR"/>
    <property type="match status" value="1"/>
</dbReference>
<protein>
    <submittedName>
        <fullName evidence="7">TetR/AcrR family transcriptional regulator</fullName>
    </submittedName>
</protein>
<dbReference type="InterPro" id="IPR036271">
    <property type="entry name" value="Tet_transcr_reg_TetR-rel_C_sf"/>
</dbReference>
<dbReference type="InterPro" id="IPR009057">
    <property type="entry name" value="Homeodomain-like_sf"/>
</dbReference>
<dbReference type="PANTHER" id="PTHR30055:SF234">
    <property type="entry name" value="HTH-TYPE TRANSCRIPTIONAL REGULATOR BETI"/>
    <property type="match status" value="1"/>
</dbReference>
<evidence type="ECO:0000259" key="6">
    <source>
        <dbReference type="PROSITE" id="PS50977"/>
    </source>
</evidence>
<dbReference type="EMBL" id="CP073249">
    <property type="protein sequence ID" value="QUF05451.1"/>
    <property type="molecule type" value="Genomic_DNA"/>
</dbReference>
<evidence type="ECO:0000256" key="4">
    <source>
        <dbReference type="PROSITE-ProRule" id="PRU00335"/>
    </source>
</evidence>
<proteinExistence type="predicted"/>
<gene>
    <name evidence="7" type="ORF">KCV87_04930</name>
</gene>
<evidence type="ECO:0000313" key="8">
    <source>
        <dbReference type="Proteomes" id="UP000677152"/>
    </source>
</evidence>
<feature type="DNA-binding region" description="H-T-H motif" evidence="4">
    <location>
        <begin position="36"/>
        <end position="55"/>
    </location>
</feature>
<evidence type="ECO:0000256" key="5">
    <source>
        <dbReference type="SAM" id="MobiDB-lite"/>
    </source>
</evidence>
<dbReference type="SUPFAM" id="SSF48498">
    <property type="entry name" value="Tetracyclin repressor-like, C-terminal domain"/>
    <property type="match status" value="1"/>
</dbReference>